<name>A0A517M6H1_9BACT</name>
<dbReference type="InterPro" id="IPR011047">
    <property type="entry name" value="Quinoprotein_ADH-like_sf"/>
</dbReference>
<dbReference type="AlphaFoldDB" id="A0A517M6H1"/>
<dbReference type="OrthoDB" id="244732at2"/>
<evidence type="ECO:0000313" key="4">
    <source>
        <dbReference type="Proteomes" id="UP000319557"/>
    </source>
</evidence>
<dbReference type="RefSeq" id="WP_145348281.1">
    <property type="nucleotide sequence ID" value="NZ_CP036261.1"/>
</dbReference>
<dbReference type="Gene3D" id="2.130.10.10">
    <property type="entry name" value="YVTN repeat-like/Quinoprotein amine dehydrogenase"/>
    <property type="match status" value="2"/>
</dbReference>
<proteinExistence type="predicted"/>
<dbReference type="InterPro" id="IPR015943">
    <property type="entry name" value="WD40/YVTN_repeat-like_dom_sf"/>
</dbReference>
<dbReference type="KEGG" id="ruv:EC9_46800"/>
<dbReference type="SUPFAM" id="SSF50998">
    <property type="entry name" value="Quinoprotein alcohol dehydrogenase-like"/>
    <property type="match status" value="2"/>
</dbReference>
<evidence type="ECO:0000256" key="1">
    <source>
        <dbReference type="SAM" id="Phobius"/>
    </source>
</evidence>
<dbReference type="Proteomes" id="UP000319557">
    <property type="component" value="Chromosome"/>
</dbReference>
<dbReference type="Pfam" id="PF13360">
    <property type="entry name" value="PQQ_2"/>
    <property type="match status" value="2"/>
</dbReference>
<keyword evidence="1" id="KW-1133">Transmembrane helix</keyword>
<dbReference type="InterPro" id="IPR018391">
    <property type="entry name" value="PQQ_b-propeller_rpt"/>
</dbReference>
<sequence>MQKPAEKSTPSRSRCRFPFAESTSDLILAMAGDYPMMIVAFLEFASYQNRKTIPMRSASIARFLGCAGLILCGSFATAENWPQFRGPHFNGSSTETNLPTEFSRTENVRWSADLPGPSAATPAIWGDHIFVSSTSPGNDELLALCFDRKTGKQLWKHEIAKGTRQDTRSTFAAPSPVTDGKVAIFFFGNGELVAYDFDGKQQWKRNLQSEYGSFAFQWTFSTSPLIYQNRLIMQVLQRDTPVNGRGLADKVNESYLMAIDPQTGENLWRIIRPSKAQAESREAFTTPIPYQHDGREELLVIGGDAITGHDPATGNELWRWGTWNPQRIGHWRHVPSPVVGDETILICAPKKDPIYAVAVGGKGVLDDSSIRWISTDDRNLTSDVPTPAFYDGDFFVLSDLRKMLMRVEPKTGKVKWEVKTPGLKKYEASPTVADGKIYVVNFAGDVVIFDAETGEIINNVSMDDPSENNVRSSVVVSGGNLFIRVNHKLYCIGK</sequence>
<accession>A0A517M6H1</accession>
<keyword evidence="1" id="KW-0472">Membrane</keyword>
<dbReference type="EMBL" id="CP036261">
    <property type="protein sequence ID" value="QDS90472.1"/>
    <property type="molecule type" value="Genomic_DNA"/>
</dbReference>
<reference evidence="3 4" key="1">
    <citation type="submission" date="2019-02" db="EMBL/GenBank/DDBJ databases">
        <title>Deep-cultivation of Planctomycetes and their phenomic and genomic characterization uncovers novel biology.</title>
        <authorList>
            <person name="Wiegand S."/>
            <person name="Jogler M."/>
            <person name="Boedeker C."/>
            <person name="Pinto D."/>
            <person name="Vollmers J."/>
            <person name="Rivas-Marin E."/>
            <person name="Kohn T."/>
            <person name="Peeters S.H."/>
            <person name="Heuer A."/>
            <person name="Rast P."/>
            <person name="Oberbeckmann S."/>
            <person name="Bunk B."/>
            <person name="Jeske O."/>
            <person name="Meyerdierks A."/>
            <person name="Storesund J.E."/>
            <person name="Kallscheuer N."/>
            <person name="Luecker S."/>
            <person name="Lage O.M."/>
            <person name="Pohl T."/>
            <person name="Merkel B.J."/>
            <person name="Hornburger P."/>
            <person name="Mueller R.-W."/>
            <person name="Bruemmer F."/>
            <person name="Labrenz M."/>
            <person name="Spormann A.M."/>
            <person name="Op den Camp H."/>
            <person name="Overmann J."/>
            <person name="Amann R."/>
            <person name="Jetten M.S.M."/>
            <person name="Mascher T."/>
            <person name="Medema M.H."/>
            <person name="Devos D.P."/>
            <person name="Kaster A.-K."/>
            <person name="Ovreas L."/>
            <person name="Rohde M."/>
            <person name="Galperin M.Y."/>
            <person name="Jogler C."/>
        </authorList>
    </citation>
    <scope>NUCLEOTIDE SEQUENCE [LARGE SCALE GENOMIC DNA]</scope>
    <source>
        <strain evidence="3 4">EC9</strain>
    </source>
</reference>
<evidence type="ECO:0000313" key="3">
    <source>
        <dbReference type="EMBL" id="QDS90472.1"/>
    </source>
</evidence>
<dbReference type="SMART" id="SM00564">
    <property type="entry name" value="PQQ"/>
    <property type="match status" value="4"/>
</dbReference>
<dbReference type="InterPro" id="IPR002372">
    <property type="entry name" value="PQQ_rpt_dom"/>
</dbReference>
<dbReference type="PANTHER" id="PTHR34512:SF30">
    <property type="entry name" value="OUTER MEMBRANE PROTEIN ASSEMBLY FACTOR BAMB"/>
    <property type="match status" value="1"/>
</dbReference>
<protein>
    <submittedName>
        <fullName evidence="3">Outer membrane biogenesis protein BamB</fullName>
    </submittedName>
</protein>
<feature type="transmembrane region" description="Helical" evidence="1">
    <location>
        <begin position="59"/>
        <end position="78"/>
    </location>
</feature>
<feature type="transmembrane region" description="Helical" evidence="1">
    <location>
        <begin position="26"/>
        <end position="47"/>
    </location>
</feature>
<dbReference type="PANTHER" id="PTHR34512">
    <property type="entry name" value="CELL SURFACE PROTEIN"/>
    <property type="match status" value="1"/>
</dbReference>
<organism evidence="3 4">
    <name type="scientific">Rosistilla ulvae</name>
    <dbReference type="NCBI Taxonomy" id="1930277"/>
    <lineage>
        <taxon>Bacteria</taxon>
        <taxon>Pseudomonadati</taxon>
        <taxon>Planctomycetota</taxon>
        <taxon>Planctomycetia</taxon>
        <taxon>Pirellulales</taxon>
        <taxon>Pirellulaceae</taxon>
        <taxon>Rosistilla</taxon>
    </lineage>
</organism>
<gene>
    <name evidence="3" type="ORF">EC9_46800</name>
</gene>
<feature type="domain" description="Pyrrolo-quinoline quinone repeat" evidence="2">
    <location>
        <begin position="105"/>
        <end position="212"/>
    </location>
</feature>
<evidence type="ECO:0000259" key="2">
    <source>
        <dbReference type="Pfam" id="PF13360"/>
    </source>
</evidence>
<keyword evidence="4" id="KW-1185">Reference proteome</keyword>
<keyword evidence="1" id="KW-0812">Transmembrane</keyword>
<feature type="domain" description="Pyrrolo-quinoline quinone repeat" evidence="2">
    <location>
        <begin position="254"/>
        <end position="490"/>
    </location>
</feature>